<dbReference type="Proteomes" id="UP000438429">
    <property type="component" value="Unassembled WGS sequence"/>
</dbReference>
<evidence type="ECO:0000313" key="2">
    <source>
        <dbReference type="Proteomes" id="UP000438429"/>
    </source>
</evidence>
<evidence type="ECO:0000313" key="1">
    <source>
        <dbReference type="EMBL" id="KAF0045544.1"/>
    </source>
</evidence>
<sequence>MSAEGRRGRSEDGRRQRELLCPTPNRHFSHSSQLLSARPYQRKTSRDLLYQGVLNSVRTPVSHTVDVACSVSSTVEPQWSRCVTGQGSFPPTSVLALSSPLPFNS</sequence>
<accession>A0A6A4TQN6</accession>
<protein>
    <submittedName>
        <fullName evidence="1">Uncharacterized protein</fullName>
    </submittedName>
</protein>
<reference evidence="1 2" key="1">
    <citation type="submission" date="2019-06" db="EMBL/GenBank/DDBJ databases">
        <title>Draft genomes of female and male turbot (Scophthalmus maximus).</title>
        <authorList>
            <person name="Xu H."/>
            <person name="Xu X.-W."/>
            <person name="Shao C."/>
            <person name="Chen S."/>
        </authorList>
    </citation>
    <scope>NUCLEOTIDE SEQUENCE [LARGE SCALE GENOMIC DNA]</scope>
    <source>
        <strain evidence="1">Ysfricsl-2016a</strain>
        <tissue evidence="1">Blood</tissue>
    </source>
</reference>
<name>A0A6A4TQN6_SCOMX</name>
<organism evidence="1 2">
    <name type="scientific">Scophthalmus maximus</name>
    <name type="common">Turbot</name>
    <name type="synonym">Psetta maxima</name>
    <dbReference type="NCBI Taxonomy" id="52904"/>
    <lineage>
        <taxon>Eukaryota</taxon>
        <taxon>Metazoa</taxon>
        <taxon>Chordata</taxon>
        <taxon>Craniata</taxon>
        <taxon>Vertebrata</taxon>
        <taxon>Euteleostomi</taxon>
        <taxon>Actinopterygii</taxon>
        <taxon>Neopterygii</taxon>
        <taxon>Teleostei</taxon>
        <taxon>Neoteleostei</taxon>
        <taxon>Acanthomorphata</taxon>
        <taxon>Carangaria</taxon>
        <taxon>Pleuronectiformes</taxon>
        <taxon>Pleuronectoidei</taxon>
        <taxon>Scophthalmidae</taxon>
        <taxon>Scophthalmus</taxon>
    </lineage>
</organism>
<dbReference type="AlphaFoldDB" id="A0A6A4TQN6"/>
<comment type="caution">
    <text evidence="1">The sequence shown here is derived from an EMBL/GenBank/DDBJ whole genome shotgun (WGS) entry which is preliminary data.</text>
</comment>
<dbReference type="EMBL" id="VEVO01000002">
    <property type="protein sequence ID" value="KAF0045544.1"/>
    <property type="molecule type" value="Genomic_DNA"/>
</dbReference>
<gene>
    <name evidence="1" type="ORF">F2P81_002073</name>
</gene>
<proteinExistence type="predicted"/>